<keyword evidence="3" id="KW-1185">Reference proteome</keyword>
<organism evidence="2 3">
    <name type="scientific">Malus baccata</name>
    <name type="common">Siberian crab apple</name>
    <name type="synonym">Pyrus baccata</name>
    <dbReference type="NCBI Taxonomy" id="106549"/>
    <lineage>
        <taxon>Eukaryota</taxon>
        <taxon>Viridiplantae</taxon>
        <taxon>Streptophyta</taxon>
        <taxon>Embryophyta</taxon>
        <taxon>Tracheophyta</taxon>
        <taxon>Spermatophyta</taxon>
        <taxon>Magnoliopsida</taxon>
        <taxon>eudicotyledons</taxon>
        <taxon>Gunneridae</taxon>
        <taxon>Pentapetalae</taxon>
        <taxon>rosids</taxon>
        <taxon>fabids</taxon>
        <taxon>Rosales</taxon>
        <taxon>Rosaceae</taxon>
        <taxon>Amygdaloideae</taxon>
        <taxon>Maleae</taxon>
        <taxon>Malus</taxon>
    </lineage>
</organism>
<dbReference type="AlphaFoldDB" id="A0A540L8P5"/>
<name>A0A540L8P5_MALBA</name>
<feature type="signal peptide" evidence="1">
    <location>
        <begin position="1"/>
        <end position="16"/>
    </location>
</feature>
<dbReference type="Proteomes" id="UP000315295">
    <property type="component" value="Unassembled WGS sequence"/>
</dbReference>
<reference evidence="2 3" key="1">
    <citation type="journal article" date="2019" name="G3 (Bethesda)">
        <title>Sequencing of a Wild Apple (Malus baccata) Genome Unravels the Differences Between Cultivated and Wild Apple Species Regarding Disease Resistance and Cold Tolerance.</title>
        <authorList>
            <person name="Chen X."/>
        </authorList>
    </citation>
    <scope>NUCLEOTIDE SEQUENCE [LARGE SCALE GENOMIC DNA]</scope>
    <source>
        <strain evidence="3">cv. Shandingzi</strain>
        <tissue evidence="2">Leaves</tissue>
    </source>
</reference>
<keyword evidence="1" id="KW-0732">Signal</keyword>
<protein>
    <recommendedName>
        <fullName evidence="4">Tetrapyrrole methylase domain-containing protein</fullName>
    </recommendedName>
</protein>
<feature type="chain" id="PRO_5022216303" description="Tetrapyrrole methylase domain-containing protein" evidence="1">
    <location>
        <begin position="17"/>
        <end position="127"/>
    </location>
</feature>
<dbReference type="GO" id="GO:0008168">
    <property type="term" value="F:methyltransferase activity"/>
    <property type="evidence" value="ECO:0007669"/>
    <property type="project" value="InterPro"/>
</dbReference>
<dbReference type="InterPro" id="IPR008189">
    <property type="entry name" value="rRNA_ssu_MeTfrase_I"/>
</dbReference>
<dbReference type="PANTHER" id="PTHR46111">
    <property type="entry name" value="RIBOSOMAL RNA SMALL SUBUNIT METHYLTRANSFERASE I"/>
    <property type="match status" value="1"/>
</dbReference>
<accession>A0A540L8P5</accession>
<proteinExistence type="predicted"/>
<dbReference type="STRING" id="106549.A0A540L8P5"/>
<evidence type="ECO:0000313" key="3">
    <source>
        <dbReference type="Proteomes" id="UP000315295"/>
    </source>
</evidence>
<evidence type="ECO:0008006" key="4">
    <source>
        <dbReference type="Google" id="ProtNLM"/>
    </source>
</evidence>
<sequence length="127" mass="13755">MLSRLLPFMAVSFSWGWSSLSNLHTSETAPSLHSLFVCPNKANIIPLCSSSPQISAELTDSIPQPPSKQGPIEPGLYLVGTPIGNLEDSTLQALRVLKSAHVIPSEDTQHLGRLVHHYSIKTSLVSE</sequence>
<dbReference type="EMBL" id="VIEB01000705">
    <property type="protein sequence ID" value="TQD82853.1"/>
    <property type="molecule type" value="Genomic_DNA"/>
</dbReference>
<dbReference type="Gene3D" id="3.40.1010.10">
    <property type="entry name" value="Cobalt-precorrin-4 Transmethylase, Domain 1"/>
    <property type="match status" value="1"/>
</dbReference>
<dbReference type="SUPFAM" id="SSF53790">
    <property type="entry name" value="Tetrapyrrole methylase"/>
    <property type="match status" value="1"/>
</dbReference>
<comment type="caution">
    <text evidence="2">The sequence shown here is derived from an EMBL/GenBank/DDBJ whole genome shotgun (WGS) entry which is preliminary data.</text>
</comment>
<dbReference type="InterPro" id="IPR014777">
    <property type="entry name" value="4pyrrole_Mease_sub1"/>
</dbReference>
<dbReference type="PANTHER" id="PTHR46111:SF1">
    <property type="entry name" value="RIBOSOMAL RNA SMALL SUBUNIT METHYLTRANSFERASE I"/>
    <property type="match status" value="1"/>
</dbReference>
<dbReference type="InterPro" id="IPR035996">
    <property type="entry name" value="4pyrrol_Methylase_sf"/>
</dbReference>
<gene>
    <name evidence="2" type="ORF">C1H46_031600</name>
</gene>
<evidence type="ECO:0000313" key="2">
    <source>
        <dbReference type="EMBL" id="TQD82853.1"/>
    </source>
</evidence>
<evidence type="ECO:0000256" key="1">
    <source>
        <dbReference type="SAM" id="SignalP"/>
    </source>
</evidence>